<dbReference type="PANTHER" id="PTHR11616:SF240">
    <property type="entry name" value="BLOATED TUBULES, ISOFORM B-RELATED"/>
    <property type="match status" value="1"/>
</dbReference>
<dbReference type="GO" id="GO:0015375">
    <property type="term" value="F:glycine:sodium symporter activity"/>
    <property type="evidence" value="ECO:0007669"/>
    <property type="project" value="TreeGrafter"/>
</dbReference>
<dbReference type="InterPro" id="IPR000175">
    <property type="entry name" value="Na/ntran_symport"/>
</dbReference>
<feature type="transmembrane region" description="Helical" evidence="7">
    <location>
        <begin position="30"/>
        <end position="53"/>
    </location>
</feature>
<reference evidence="8 10" key="2">
    <citation type="submission" date="2018-11" db="EMBL/GenBank/DDBJ databases">
        <authorList>
            <consortium name="Pathogen Informatics"/>
        </authorList>
    </citation>
    <scope>NUCLEOTIDE SEQUENCE [LARGE SCALE GENOMIC DNA]</scope>
</reference>
<keyword evidence="10" id="KW-1185">Reference proteome</keyword>
<organism evidence="9 11">
    <name type="scientific">Dracunculus medinensis</name>
    <name type="common">Guinea worm</name>
    <dbReference type="NCBI Taxonomy" id="318479"/>
    <lineage>
        <taxon>Eukaryota</taxon>
        <taxon>Metazoa</taxon>
        <taxon>Ecdysozoa</taxon>
        <taxon>Nematoda</taxon>
        <taxon>Chromadorea</taxon>
        <taxon>Rhabditida</taxon>
        <taxon>Spirurina</taxon>
        <taxon>Dracunculoidea</taxon>
        <taxon>Dracunculidae</taxon>
        <taxon>Dracunculus</taxon>
    </lineage>
</organism>
<feature type="transmembrane region" description="Helical" evidence="7">
    <location>
        <begin position="186"/>
        <end position="206"/>
    </location>
</feature>
<dbReference type="AlphaFoldDB" id="A0A0N4U312"/>
<feature type="transmembrane region" description="Helical" evidence="7">
    <location>
        <begin position="213"/>
        <end position="240"/>
    </location>
</feature>
<dbReference type="Proteomes" id="UP000274756">
    <property type="component" value="Unassembled WGS sequence"/>
</dbReference>
<evidence type="ECO:0000256" key="3">
    <source>
        <dbReference type="ARBA" id="ARBA00022692"/>
    </source>
</evidence>
<accession>A0A0N4U312</accession>
<name>A0A0N4U312_DRAME</name>
<feature type="transmembrane region" description="Helical" evidence="7">
    <location>
        <begin position="266"/>
        <end position="287"/>
    </location>
</feature>
<evidence type="ECO:0000256" key="5">
    <source>
        <dbReference type="ARBA" id="ARBA00022989"/>
    </source>
</evidence>
<dbReference type="GO" id="GO:0005886">
    <property type="term" value="C:plasma membrane"/>
    <property type="evidence" value="ECO:0007669"/>
    <property type="project" value="TreeGrafter"/>
</dbReference>
<evidence type="ECO:0000313" key="8">
    <source>
        <dbReference type="EMBL" id="VDN55484.1"/>
    </source>
</evidence>
<dbReference type="OrthoDB" id="5846215at2759"/>
<proteinExistence type="predicted"/>
<keyword evidence="4" id="KW-0769">Symport</keyword>
<feature type="transmembrane region" description="Helical" evidence="7">
    <location>
        <begin position="299"/>
        <end position="318"/>
    </location>
</feature>
<feature type="transmembrane region" description="Helical" evidence="7">
    <location>
        <begin position="402"/>
        <end position="420"/>
    </location>
</feature>
<feature type="transmembrane region" description="Helical" evidence="7">
    <location>
        <begin position="483"/>
        <end position="507"/>
    </location>
</feature>
<evidence type="ECO:0000256" key="1">
    <source>
        <dbReference type="ARBA" id="ARBA00004141"/>
    </source>
</evidence>
<evidence type="ECO:0000313" key="9">
    <source>
        <dbReference type="Proteomes" id="UP000038040"/>
    </source>
</evidence>
<feature type="transmembrane region" description="Helical" evidence="7">
    <location>
        <begin position="370"/>
        <end position="390"/>
    </location>
</feature>
<keyword evidence="6 7" id="KW-0472">Membrane</keyword>
<keyword evidence="2" id="KW-0813">Transport</keyword>
<dbReference type="PANTHER" id="PTHR11616">
    <property type="entry name" value="SODIUM/CHLORIDE DEPENDENT TRANSPORTER"/>
    <property type="match status" value="1"/>
</dbReference>
<sequence length="796" mass="91006">MQLSAETIDAYSIAILSSSYYSHLLSQSVIIWPIILVLFTLPSLNLLINLGYVSGYGQILTFQRISPISSGLGWSLTWLAGEKLFLQSLTAAQYLLYIIYSLRLRLNWALDCDNYYNNGLCTEFLKENVSHGYAQHQPDNNWPAQQFNRYAIRGVPLMVNITEWIPNAWYFPDINTEKFSLEIPPMFLTVSHITIWISLFFILYRYGMSPGWFLIRFCFLLPSILFIIIVIGLFICGLTFTNNNEKEILPENIEKYPFVYFSDIHGFFRTTMVLMDYSSAFTGIIVFASSRIRSNSMPINPIALLSMQMVGPVFLYILRRGCNGHLAKVQPAYDSYIATDATFSFDTAAVCFATISGGPLWAILYYTANLLFTCIGPMVVLLLFIHNAFLEQFPFIQRYSSQILGLLCGVFLGTGFLLCMPLGTSFGTLLQYVSQSSISHIFLFIVVFFIYGWYDLDADVRLMLGSPNFTSLLSYLSGPLSPFYTILLFTSVPALLAAKFASVFDLLMGGLDILKHIDYGTNFMTSSQFINRLFGYGIMLAPTFIIIIFALFHFWRNTFIYKLPIGSMLDATSDWKSHISIRQINVTRIPPLSHRIYTSLTKISYRTVLFAIFIVEMVIGITILILFFRQVFFDLLDLLYVLVNALYAQLHSSINTGSANSYRTILLLVFSTFHILAMFEMKWALQKWDHSSRLNLYIAVATMEMAFLNGYMWMFAVDHSWGLLFSPFMVIVVNTITRGVMIAIVVGIRWNIAEKSYPTRTRDVTEIYDATADLDNYVDRDDDTPIIYEMRRDVFT</sequence>
<dbReference type="InterPro" id="IPR037272">
    <property type="entry name" value="SNS_sf"/>
</dbReference>
<dbReference type="SUPFAM" id="SSF161070">
    <property type="entry name" value="SNF-like"/>
    <property type="match status" value="1"/>
</dbReference>
<dbReference type="Proteomes" id="UP000038040">
    <property type="component" value="Unplaced"/>
</dbReference>
<feature type="transmembrane region" description="Helical" evidence="7">
    <location>
        <begin position="432"/>
        <end position="454"/>
    </location>
</feature>
<dbReference type="Pfam" id="PF00209">
    <property type="entry name" value="SNF"/>
    <property type="match status" value="1"/>
</dbReference>
<comment type="subcellular location">
    <subcellularLocation>
        <location evidence="1">Membrane</location>
        <topology evidence="1">Multi-pass membrane protein</topology>
    </subcellularLocation>
</comment>
<dbReference type="EMBL" id="UYYG01001152">
    <property type="protein sequence ID" value="VDN55484.1"/>
    <property type="molecule type" value="Genomic_DNA"/>
</dbReference>
<evidence type="ECO:0000256" key="7">
    <source>
        <dbReference type="SAM" id="Phobius"/>
    </source>
</evidence>
<feature type="transmembrane region" description="Helical" evidence="7">
    <location>
        <begin position="608"/>
        <end position="628"/>
    </location>
</feature>
<evidence type="ECO:0000256" key="2">
    <source>
        <dbReference type="ARBA" id="ARBA00022448"/>
    </source>
</evidence>
<evidence type="ECO:0000313" key="10">
    <source>
        <dbReference type="Proteomes" id="UP000274756"/>
    </source>
</evidence>
<dbReference type="WBParaSite" id="DME_0000109701-mRNA-1">
    <property type="protein sequence ID" value="DME_0000109701-mRNA-1"/>
    <property type="gene ID" value="DME_0000109701"/>
</dbReference>
<reference evidence="11" key="1">
    <citation type="submission" date="2016-04" db="UniProtKB">
        <authorList>
            <consortium name="WormBaseParasite"/>
        </authorList>
    </citation>
    <scope>IDENTIFICATION</scope>
</reference>
<evidence type="ECO:0000313" key="11">
    <source>
        <dbReference type="WBParaSite" id="DME_0000109701-mRNA-1"/>
    </source>
</evidence>
<protein>
    <submittedName>
        <fullName evidence="11">Orphan sodium-and chloride-dependent neurotransmitter transporter NTT5</fullName>
    </submittedName>
</protein>
<evidence type="ECO:0000256" key="6">
    <source>
        <dbReference type="ARBA" id="ARBA00023136"/>
    </source>
</evidence>
<feature type="transmembrane region" description="Helical" evidence="7">
    <location>
        <begin position="664"/>
        <end position="684"/>
    </location>
</feature>
<keyword evidence="5 7" id="KW-1133">Transmembrane helix</keyword>
<feature type="transmembrane region" description="Helical" evidence="7">
    <location>
        <begin position="728"/>
        <end position="752"/>
    </location>
</feature>
<feature type="transmembrane region" description="Helical" evidence="7">
    <location>
        <begin position="533"/>
        <end position="555"/>
    </location>
</feature>
<evidence type="ECO:0000256" key="4">
    <source>
        <dbReference type="ARBA" id="ARBA00022847"/>
    </source>
</evidence>
<feature type="transmembrane region" description="Helical" evidence="7">
    <location>
        <begin position="696"/>
        <end position="716"/>
    </location>
</feature>
<gene>
    <name evidence="8" type="ORF">DME_LOCUS5457</name>
</gene>
<keyword evidence="3 7" id="KW-0812">Transmembrane</keyword>
<dbReference type="STRING" id="318479.A0A0N4U312"/>
<dbReference type="PROSITE" id="PS50267">
    <property type="entry name" value="NA_NEUROTRAN_SYMP_3"/>
    <property type="match status" value="1"/>
</dbReference>